<dbReference type="OrthoDB" id="9994280at2759"/>
<comment type="caution">
    <text evidence="1">The sequence shown here is derived from an EMBL/GenBank/DDBJ whole genome shotgun (WGS) entry which is preliminary data.</text>
</comment>
<dbReference type="AlphaFoldDB" id="A0A8J2P3F7"/>
<feature type="non-terminal residue" evidence="1">
    <location>
        <position position="1"/>
    </location>
</feature>
<evidence type="ECO:0000313" key="1">
    <source>
        <dbReference type="EMBL" id="CAG7730535.1"/>
    </source>
</evidence>
<sequence length="36" mass="4134">CRPTLMRQSGIDHSEIISVTDSDDEFILEEEPEIEV</sequence>
<name>A0A8J2P3F7_9HEXA</name>
<dbReference type="Proteomes" id="UP000708208">
    <property type="component" value="Unassembled WGS sequence"/>
</dbReference>
<reference evidence="1" key="1">
    <citation type="submission" date="2021-06" db="EMBL/GenBank/DDBJ databases">
        <authorList>
            <person name="Hodson N. C."/>
            <person name="Mongue J. A."/>
            <person name="Jaron S. K."/>
        </authorList>
    </citation>
    <scope>NUCLEOTIDE SEQUENCE</scope>
</reference>
<organism evidence="1 2">
    <name type="scientific">Allacma fusca</name>
    <dbReference type="NCBI Taxonomy" id="39272"/>
    <lineage>
        <taxon>Eukaryota</taxon>
        <taxon>Metazoa</taxon>
        <taxon>Ecdysozoa</taxon>
        <taxon>Arthropoda</taxon>
        <taxon>Hexapoda</taxon>
        <taxon>Collembola</taxon>
        <taxon>Symphypleona</taxon>
        <taxon>Sminthuridae</taxon>
        <taxon>Allacma</taxon>
    </lineage>
</organism>
<evidence type="ECO:0000313" key="2">
    <source>
        <dbReference type="Proteomes" id="UP000708208"/>
    </source>
</evidence>
<proteinExistence type="predicted"/>
<keyword evidence="2" id="KW-1185">Reference proteome</keyword>
<gene>
    <name evidence="1" type="ORF">AFUS01_LOCUS19170</name>
</gene>
<protein>
    <submittedName>
        <fullName evidence="1">Uncharacterized protein</fullName>
    </submittedName>
</protein>
<accession>A0A8J2P3F7</accession>
<dbReference type="EMBL" id="CAJVCH010196083">
    <property type="protein sequence ID" value="CAG7730535.1"/>
    <property type="molecule type" value="Genomic_DNA"/>
</dbReference>